<keyword evidence="1" id="KW-0472">Membrane</keyword>
<dbReference type="InterPro" id="IPR025672">
    <property type="entry name" value="Sigma_reg_C_dom"/>
</dbReference>
<dbReference type="Pfam" id="PF13791">
    <property type="entry name" value="Sigma_reg_C"/>
    <property type="match status" value="1"/>
</dbReference>
<organism evidence="4 5">
    <name type="scientific">Senegalia massiliensis</name>
    <dbReference type="NCBI Taxonomy" id="1720316"/>
    <lineage>
        <taxon>Bacteria</taxon>
        <taxon>Bacillati</taxon>
        <taxon>Bacillota</taxon>
        <taxon>Clostridia</taxon>
        <taxon>Eubacteriales</taxon>
        <taxon>Clostridiaceae</taxon>
        <taxon>Senegalia</taxon>
    </lineage>
</organism>
<dbReference type="Proteomes" id="UP000467132">
    <property type="component" value="Unassembled WGS sequence"/>
</dbReference>
<keyword evidence="1" id="KW-0812">Transmembrane</keyword>
<protein>
    <recommendedName>
        <fullName evidence="6">Sigma factor regulator C-terminal domain-containing protein</fullName>
    </recommendedName>
</protein>
<name>A0A845QWF2_9CLOT</name>
<dbReference type="OrthoDB" id="2730366at2"/>
<accession>A0A845QWF2</accession>
<feature type="domain" description="Sigma factor regulator N-terminal" evidence="3">
    <location>
        <begin position="59"/>
        <end position="149"/>
    </location>
</feature>
<dbReference type="Pfam" id="PF13800">
    <property type="entry name" value="Sigma_reg_N"/>
    <property type="match status" value="1"/>
</dbReference>
<feature type="transmembrane region" description="Helical" evidence="1">
    <location>
        <begin position="71"/>
        <end position="96"/>
    </location>
</feature>
<evidence type="ECO:0000259" key="3">
    <source>
        <dbReference type="Pfam" id="PF13800"/>
    </source>
</evidence>
<dbReference type="EMBL" id="QXXA01000005">
    <property type="protein sequence ID" value="NBI06119.1"/>
    <property type="molecule type" value="Genomic_DNA"/>
</dbReference>
<dbReference type="AlphaFoldDB" id="A0A845QWF2"/>
<proteinExistence type="predicted"/>
<comment type="caution">
    <text evidence="4">The sequence shown here is derived from an EMBL/GenBank/DDBJ whole genome shotgun (WGS) entry which is preliminary data.</text>
</comment>
<evidence type="ECO:0000313" key="5">
    <source>
        <dbReference type="Proteomes" id="UP000467132"/>
    </source>
</evidence>
<evidence type="ECO:0008006" key="6">
    <source>
        <dbReference type="Google" id="ProtNLM"/>
    </source>
</evidence>
<keyword evidence="5" id="KW-1185">Reference proteome</keyword>
<sequence length="379" mass="43752">MKDDFKDKLKKYKEGKLNDEESKKIEQELDKLEIYQEYMNEEFNEIEGKESQREERNYKKIIKKGKWKARFNIAITAIAIFMVFSIISGIITSVFYNTGNPNRRENYIDAIKSTIYVTRPNLSLSSVGTSQENYFTMSTEGKLEKQVGDGFYDVGELNAKFLFNKVNSDIIQLDSIESIGFIHPEKNLEYDPQSDWGKLEKLHEGTVAEVYVSFDKLYKTDEILEKIELSKLNWLWAAVDIGDAIPSEMFSDIGFPSYPMWREGDGTTYTEESDETLFGEQVVSESTSYPSVDPYGSGKSRDKNFLETLEFLNEYKDIAGKVDYTLGKNINSIINHIEENGVKIYGMVITGPTKDILKLKQEDYIKNMRVKDVKLWNLN</sequence>
<evidence type="ECO:0000259" key="2">
    <source>
        <dbReference type="Pfam" id="PF13791"/>
    </source>
</evidence>
<dbReference type="RefSeq" id="WP_160196613.1">
    <property type="nucleotide sequence ID" value="NZ_QXXA01000005.1"/>
</dbReference>
<evidence type="ECO:0000313" key="4">
    <source>
        <dbReference type="EMBL" id="NBI06119.1"/>
    </source>
</evidence>
<reference evidence="4 5" key="1">
    <citation type="submission" date="2018-08" db="EMBL/GenBank/DDBJ databases">
        <title>Murine metabolic-syndrome-specific gut microbial biobank.</title>
        <authorList>
            <person name="Liu C."/>
        </authorList>
    </citation>
    <scope>NUCLEOTIDE SEQUENCE [LARGE SCALE GENOMIC DNA]</scope>
    <source>
        <strain evidence="4 5">583</strain>
    </source>
</reference>
<dbReference type="InterPro" id="IPR029101">
    <property type="entry name" value="Sigma_reg_N"/>
</dbReference>
<evidence type="ECO:0000256" key="1">
    <source>
        <dbReference type="SAM" id="Phobius"/>
    </source>
</evidence>
<keyword evidence="1" id="KW-1133">Transmembrane helix</keyword>
<gene>
    <name evidence="4" type="ORF">D3Z33_04495</name>
</gene>
<feature type="domain" description="Sigma factor regulator C-terminal" evidence="2">
    <location>
        <begin position="199"/>
        <end position="370"/>
    </location>
</feature>